<dbReference type="AlphaFoldDB" id="A0A060A072"/>
<dbReference type="Proteomes" id="UP000005522">
    <property type="component" value="Chromosome"/>
</dbReference>
<sequence>MDLMNGSFRCITAHSALDHAALCCKAPWAMQASQTVFGMGRARLL</sequence>
<evidence type="ECO:0000313" key="1">
    <source>
        <dbReference type="EMBL" id="AIA55567.1"/>
    </source>
</evidence>
<evidence type="ECO:0000313" key="2">
    <source>
        <dbReference type="Proteomes" id="UP000005522"/>
    </source>
</evidence>
<accession>A0A060A072</accession>
<proteinExistence type="predicted"/>
<dbReference type="HOGENOM" id="CLU_3194853_0_0_6"/>
<reference evidence="1 2" key="1">
    <citation type="journal article" date="2009" name="J. Bacteriol.">
        <title>Draft genome sequence of the extremely acidophilic bacterium Acidithiobacillus caldus ATCC 51756 reveals metabolic versatility in the genus Acidithiobacillus.</title>
        <authorList>
            <person name="Valdes J."/>
            <person name="Quatrini R."/>
            <person name="Hallberg K."/>
            <person name="Dopson M."/>
            <person name="Valenzuela P.D."/>
            <person name="Holmes D.S."/>
        </authorList>
    </citation>
    <scope>NUCLEOTIDE SEQUENCE [LARGE SCALE GENOMIC DNA]</scope>
    <source>
        <strain evidence="2">ATCC 51756 / DSM 8584 / KU</strain>
    </source>
</reference>
<dbReference type="EMBL" id="CP005986">
    <property type="protein sequence ID" value="AIA55567.1"/>
    <property type="molecule type" value="Genomic_DNA"/>
</dbReference>
<dbReference type="KEGG" id="acz:Acaty_c1707"/>
<gene>
    <name evidence="1" type="ORF">Acaty_c1707</name>
</gene>
<protein>
    <submittedName>
        <fullName evidence="1">Uncharacterized protein</fullName>
    </submittedName>
</protein>
<name>A0A060A072_ACICK</name>
<organism evidence="1 2">
    <name type="scientific">Acidithiobacillus caldus (strain ATCC 51756 / DSM 8584 / KU)</name>
    <dbReference type="NCBI Taxonomy" id="637389"/>
    <lineage>
        <taxon>Bacteria</taxon>
        <taxon>Pseudomonadati</taxon>
        <taxon>Pseudomonadota</taxon>
        <taxon>Acidithiobacillia</taxon>
        <taxon>Acidithiobacillales</taxon>
        <taxon>Acidithiobacillaceae</taxon>
        <taxon>Acidithiobacillus</taxon>
    </lineage>
</organism>